<name>A0A5N4E3X9_CAMDR</name>
<reference evidence="2 3" key="1">
    <citation type="journal article" date="2019" name="Mol. Ecol. Resour.">
        <title>Improving Illumina assemblies with Hi-C and long reads: an example with the North African dromedary.</title>
        <authorList>
            <person name="Elbers J.P."/>
            <person name="Rogers M.F."/>
            <person name="Perelman P.L."/>
            <person name="Proskuryakova A.A."/>
            <person name="Serdyukova N.A."/>
            <person name="Johnson W.E."/>
            <person name="Horin P."/>
            <person name="Corander J."/>
            <person name="Murphy D."/>
            <person name="Burger P.A."/>
        </authorList>
    </citation>
    <scope>NUCLEOTIDE SEQUENCE [LARGE SCALE GENOMIC DNA]</scope>
    <source>
        <strain evidence="2">Drom800</strain>
        <tissue evidence="2">Blood</tissue>
    </source>
</reference>
<feature type="region of interest" description="Disordered" evidence="1">
    <location>
        <begin position="1"/>
        <end position="21"/>
    </location>
</feature>
<evidence type="ECO:0000313" key="2">
    <source>
        <dbReference type="EMBL" id="KAB1278153.1"/>
    </source>
</evidence>
<protein>
    <submittedName>
        <fullName evidence="2">Uncharacterized protein</fullName>
    </submittedName>
</protein>
<organism evidence="2 3">
    <name type="scientific">Camelus dromedarius</name>
    <name type="common">Dromedary</name>
    <name type="synonym">Arabian camel</name>
    <dbReference type="NCBI Taxonomy" id="9838"/>
    <lineage>
        <taxon>Eukaryota</taxon>
        <taxon>Metazoa</taxon>
        <taxon>Chordata</taxon>
        <taxon>Craniata</taxon>
        <taxon>Vertebrata</taxon>
        <taxon>Euteleostomi</taxon>
        <taxon>Mammalia</taxon>
        <taxon>Eutheria</taxon>
        <taxon>Laurasiatheria</taxon>
        <taxon>Artiodactyla</taxon>
        <taxon>Tylopoda</taxon>
        <taxon>Camelidae</taxon>
        <taxon>Camelus</taxon>
    </lineage>
</organism>
<feature type="compositionally biased region" description="Polar residues" evidence="1">
    <location>
        <begin position="11"/>
        <end position="21"/>
    </location>
</feature>
<dbReference type="AlphaFoldDB" id="A0A5N4E3X9"/>
<evidence type="ECO:0000256" key="1">
    <source>
        <dbReference type="SAM" id="MobiDB-lite"/>
    </source>
</evidence>
<dbReference type="EMBL" id="JWIN03000006">
    <property type="protein sequence ID" value="KAB1278153.1"/>
    <property type="molecule type" value="Genomic_DNA"/>
</dbReference>
<sequence>MERAYGLKLGQGSSPDSATSQPMFTYKQDKVKALRLKQSLGLTLARVTHLYAPHQRNPGQSLRRPVMRLSEFRALPWPVIREVYGTR</sequence>
<dbReference type="Proteomes" id="UP000299084">
    <property type="component" value="Unassembled WGS sequence"/>
</dbReference>
<evidence type="ECO:0000313" key="3">
    <source>
        <dbReference type="Proteomes" id="UP000299084"/>
    </source>
</evidence>
<proteinExistence type="predicted"/>
<accession>A0A5N4E3X9</accession>
<gene>
    <name evidence="2" type="ORF">Cadr_000005223</name>
</gene>
<keyword evidence="3" id="KW-1185">Reference proteome</keyword>
<comment type="caution">
    <text evidence="2">The sequence shown here is derived from an EMBL/GenBank/DDBJ whole genome shotgun (WGS) entry which is preliminary data.</text>
</comment>